<dbReference type="STRING" id="1888891.DSOL_3972"/>
<evidence type="ECO:0000259" key="1">
    <source>
        <dbReference type="Pfam" id="PF02498"/>
    </source>
</evidence>
<dbReference type="AlphaFoldDB" id="A0A1Q8QMN8"/>
<evidence type="ECO:0000313" key="2">
    <source>
        <dbReference type="EMBL" id="OLN28594.1"/>
    </source>
</evidence>
<dbReference type="RefSeq" id="WP_075366387.1">
    <property type="nucleotide sequence ID" value="NZ_MLBF01000041.1"/>
</dbReference>
<dbReference type="InterPro" id="IPR003497">
    <property type="entry name" value="BRO_N_domain"/>
</dbReference>
<organism evidence="2 3">
    <name type="scientific">Desulfosporosinus metallidurans</name>
    <dbReference type="NCBI Taxonomy" id="1888891"/>
    <lineage>
        <taxon>Bacteria</taxon>
        <taxon>Bacillati</taxon>
        <taxon>Bacillota</taxon>
        <taxon>Clostridia</taxon>
        <taxon>Eubacteriales</taxon>
        <taxon>Desulfitobacteriaceae</taxon>
        <taxon>Desulfosporosinus</taxon>
    </lineage>
</organism>
<gene>
    <name evidence="2" type="ORF">DSOL_3972</name>
</gene>
<reference evidence="2 3" key="1">
    <citation type="submission" date="2016-09" db="EMBL/GenBank/DDBJ databases">
        <title>Complete genome of Desulfosporosinus sp. OL.</title>
        <authorList>
            <person name="Mardanov A."/>
            <person name="Beletsky A."/>
            <person name="Panova A."/>
            <person name="Karnachuk O."/>
            <person name="Ravin N."/>
        </authorList>
    </citation>
    <scope>NUCLEOTIDE SEQUENCE [LARGE SCALE GENOMIC DNA]</scope>
    <source>
        <strain evidence="2 3">OL</strain>
    </source>
</reference>
<comment type="caution">
    <text evidence="2">The sequence shown here is derived from an EMBL/GenBank/DDBJ whole genome shotgun (WGS) entry which is preliminary data.</text>
</comment>
<dbReference type="EMBL" id="MLBF01000041">
    <property type="protein sequence ID" value="OLN28594.1"/>
    <property type="molecule type" value="Genomic_DNA"/>
</dbReference>
<name>A0A1Q8QMN8_9FIRM</name>
<protein>
    <submittedName>
        <fullName evidence="2">DNA-damage-inducible protein D</fullName>
    </submittedName>
</protein>
<keyword evidence="3" id="KW-1185">Reference proteome</keyword>
<dbReference type="Pfam" id="PF02498">
    <property type="entry name" value="Bro-N"/>
    <property type="match status" value="1"/>
</dbReference>
<evidence type="ECO:0000313" key="3">
    <source>
        <dbReference type="Proteomes" id="UP000186102"/>
    </source>
</evidence>
<dbReference type="Proteomes" id="UP000186102">
    <property type="component" value="Unassembled WGS sequence"/>
</dbReference>
<proteinExistence type="predicted"/>
<sequence length="59" mass="7037">MPNLDAKEYASFESIKHISEDGSEFWYVRDLASVLEYAQWRNFAKIIDKVKKTRRIKIT</sequence>
<dbReference type="OrthoDB" id="9803893at2"/>
<accession>A0A1Q8QMN8</accession>
<feature type="domain" description="Bro-N" evidence="1">
    <location>
        <begin position="15"/>
        <end position="53"/>
    </location>
</feature>